<comment type="caution">
    <text evidence="2">The sequence shown here is derived from an EMBL/GenBank/DDBJ whole genome shotgun (WGS) entry which is preliminary data.</text>
</comment>
<dbReference type="AlphaFoldDB" id="A0A931G499"/>
<dbReference type="Proteomes" id="UP000655366">
    <property type="component" value="Unassembled WGS sequence"/>
</dbReference>
<keyword evidence="1" id="KW-1133">Transmembrane helix</keyword>
<keyword evidence="1" id="KW-0472">Membrane</keyword>
<sequence>MAQLVRKLSALLTAGRSGHYIWADLLAARSAAGTQGGQTVSDLAQPLPDVSGQNDLNTELLHCAGRAAALGLSVSSAIRSGCAVVDGVRSLRTPCLYWRHLAACLDVAEASGSPLASVLARYALWLETELDAIAIRETALAGPKATVRLLSWLPVLGLVLGMIMGVNPLAALLSGPIGWAALLLGVALMVISRCWSGALIRAAARDAP</sequence>
<keyword evidence="1" id="KW-0812">Transmembrane</keyword>
<dbReference type="RefSeq" id="WP_196395104.1">
    <property type="nucleotide sequence ID" value="NZ_JADNYM010000002.1"/>
</dbReference>
<evidence type="ECO:0008006" key="4">
    <source>
        <dbReference type="Google" id="ProtNLM"/>
    </source>
</evidence>
<name>A0A931G499_9MICC</name>
<feature type="transmembrane region" description="Helical" evidence="1">
    <location>
        <begin position="177"/>
        <end position="195"/>
    </location>
</feature>
<reference evidence="2 3" key="1">
    <citation type="submission" date="2020-11" db="EMBL/GenBank/DDBJ databases">
        <title>Arthrobacter antarcticus sp. nov., isolated from Antarctic Soil.</title>
        <authorList>
            <person name="Li J."/>
        </authorList>
    </citation>
    <scope>NUCLEOTIDE SEQUENCE [LARGE SCALE GENOMIC DNA]</scope>
    <source>
        <strain evidence="2 3">Z1-20</strain>
    </source>
</reference>
<evidence type="ECO:0000313" key="3">
    <source>
        <dbReference type="Proteomes" id="UP000655366"/>
    </source>
</evidence>
<organism evidence="2 3">
    <name type="scientific">Arthrobacter terrae</name>
    <dbReference type="NCBI Taxonomy" id="2935737"/>
    <lineage>
        <taxon>Bacteria</taxon>
        <taxon>Bacillati</taxon>
        <taxon>Actinomycetota</taxon>
        <taxon>Actinomycetes</taxon>
        <taxon>Micrococcales</taxon>
        <taxon>Micrococcaceae</taxon>
        <taxon>Arthrobacter</taxon>
    </lineage>
</organism>
<gene>
    <name evidence="2" type="ORF">IV500_01750</name>
</gene>
<evidence type="ECO:0000313" key="2">
    <source>
        <dbReference type="EMBL" id="MBG0738160.1"/>
    </source>
</evidence>
<accession>A0A931G499</accession>
<dbReference type="EMBL" id="JADNYM010000002">
    <property type="protein sequence ID" value="MBG0738160.1"/>
    <property type="molecule type" value="Genomic_DNA"/>
</dbReference>
<feature type="transmembrane region" description="Helical" evidence="1">
    <location>
        <begin position="149"/>
        <end position="171"/>
    </location>
</feature>
<keyword evidence="3" id="KW-1185">Reference proteome</keyword>
<proteinExistence type="predicted"/>
<protein>
    <recommendedName>
        <fullName evidence="4">Tight adherence protein B</fullName>
    </recommendedName>
</protein>
<evidence type="ECO:0000256" key="1">
    <source>
        <dbReference type="SAM" id="Phobius"/>
    </source>
</evidence>